<dbReference type="GO" id="GO:0016787">
    <property type="term" value="F:hydrolase activity"/>
    <property type="evidence" value="ECO:0007669"/>
    <property type="project" value="UniProtKB-KW"/>
</dbReference>
<dbReference type="InterPro" id="IPR050300">
    <property type="entry name" value="GDXG_lipolytic_enzyme"/>
</dbReference>
<dbReference type="RefSeq" id="WP_039248164.1">
    <property type="nucleotide sequence ID" value="NZ_JWSY01000030.1"/>
</dbReference>
<dbReference type="SUPFAM" id="SSF53474">
    <property type="entry name" value="alpha/beta-Hydrolases"/>
    <property type="match status" value="1"/>
</dbReference>
<dbReference type="Pfam" id="PF07859">
    <property type="entry name" value="Abhydrolase_3"/>
    <property type="match status" value="1"/>
</dbReference>
<evidence type="ECO:0000256" key="3">
    <source>
        <dbReference type="SAM" id="SignalP"/>
    </source>
</evidence>
<gene>
    <name evidence="5" type="ORF">RM53_15045</name>
</gene>
<evidence type="ECO:0000313" key="5">
    <source>
        <dbReference type="EMBL" id="KIC55782.1"/>
    </source>
</evidence>
<dbReference type="InterPro" id="IPR029058">
    <property type="entry name" value="AB_hydrolase_fold"/>
</dbReference>
<organism evidence="5 6">
    <name type="scientific">Brevundimonas nasdae</name>
    <dbReference type="NCBI Taxonomy" id="172043"/>
    <lineage>
        <taxon>Bacteria</taxon>
        <taxon>Pseudomonadati</taxon>
        <taxon>Pseudomonadota</taxon>
        <taxon>Alphaproteobacteria</taxon>
        <taxon>Caulobacterales</taxon>
        <taxon>Caulobacteraceae</taxon>
        <taxon>Brevundimonas</taxon>
    </lineage>
</organism>
<feature type="signal peptide" evidence="3">
    <location>
        <begin position="1"/>
        <end position="22"/>
    </location>
</feature>
<protein>
    <submittedName>
        <fullName evidence="5">Esterase</fullName>
    </submittedName>
</protein>
<feature type="domain" description="Alpha/beta hydrolase fold-3" evidence="4">
    <location>
        <begin position="70"/>
        <end position="264"/>
    </location>
</feature>
<evidence type="ECO:0000259" key="4">
    <source>
        <dbReference type="Pfam" id="PF07859"/>
    </source>
</evidence>
<dbReference type="PANTHER" id="PTHR48081">
    <property type="entry name" value="AB HYDROLASE SUPERFAMILY PROTEIN C4A8.06C"/>
    <property type="match status" value="1"/>
</dbReference>
<comment type="caution">
    <text evidence="5">The sequence shown here is derived from an EMBL/GenBank/DDBJ whole genome shotgun (WGS) entry which is preliminary data.</text>
</comment>
<keyword evidence="3" id="KW-0732">Signal</keyword>
<dbReference type="InterPro" id="IPR013094">
    <property type="entry name" value="AB_hydrolase_3"/>
</dbReference>
<keyword evidence="1" id="KW-0378">Hydrolase</keyword>
<accession>A0A0B4CH54</accession>
<name>A0A0B4CH54_9CAUL</name>
<dbReference type="PANTHER" id="PTHR48081:SF33">
    <property type="entry name" value="KYNURENINE FORMAMIDASE"/>
    <property type="match status" value="1"/>
</dbReference>
<feature type="region of interest" description="Disordered" evidence="2">
    <location>
        <begin position="24"/>
        <end position="43"/>
    </location>
</feature>
<evidence type="ECO:0000313" key="6">
    <source>
        <dbReference type="Proteomes" id="UP000031166"/>
    </source>
</evidence>
<dbReference type="EMBL" id="JWSY01000030">
    <property type="protein sequence ID" value="KIC55782.1"/>
    <property type="molecule type" value="Genomic_DNA"/>
</dbReference>
<dbReference type="STRING" id="172043.RM53_15045"/>
<dbReference type="AlphaFoldDB" id="A0A0B4CH54"/>
<dbReference type="Gene3D" id="3.40.50.1820">
    <property type="entry name" value="alpha/beta hydrolase"/>
    <property type="match status" value="1"/>
</dbReference>
<evidence type="ECO:0000256" key="2">
    <source>
        <dbReference type="SAM" id="MobiDB-lite"/>
    </source>
</evidence>
<feature type="chain" id="PRO_5002102134" evidence="3">
    <location>
        <begin position="23"/>
        <end position="287"/>
    </location>
</feature>
<proteinExistence type="predicted"/>
<evidence type="ECO:0000256" key="1">
    <source>
        <dbReference type="ARBA" id="ARBA00022801"/>
    </source>
</evidence>
<sequence length="287" mass="30430">MPLSRRLALIGLAVSATLPAHALAQPRSDRRQRRMAPTGPAVAPAHTFTFGPDPLQAYDLYADGGTGPILMFVHGGGWSRGERTNVAALPDYAQRHGFTLASTSYRLAPAVRARESALDVAAAVADLKRRLPGRPIYLLGHSAGAHLAALVGIDPDYLGAVGLKPSDLAGVILLDGAGYDATASRGTGPVDRWLDRTYDQAFGDQAAALSPTLRVRSGVTYPPFLIFHVARRQDSTTQSRGLAEALIRVGGRAEVVAAPDDSHMTIKRDFGVADDPEGERAARLIRG</sequence>
<reference evidence="5 6" key="1">
    <citation type="submission" date="2014-12" db="EMBL/GenBank/DDBJ databases">
        <title>Genome sequencing of Brevundimonas nasdae TPW30.</title>
        <authorList>
            <person name="Tan P.W."/>
            <person name="Chan K.-G."/>
        </authorList>
    </citation>
    <scope>NUCLEOTIDE SEQUENCE [LARGE SCALE GENOMIC DNA]</scope>
    <source>
        <strain evidence="5 6">TPW30</strain>
    </source>
</reference>
<dbReference type="Proteomes" id="UP000031166">
    <property type="component" value="Unassembled WGS sequence"/>
</dbReference>